<protein>
    <submittedName>
        <fullName evidence="4">23S rRNA (Guanosine2251-2'-O)-methyltransferase</fullName>
    </submittedName>
</protein>
<dbReference type="InterPro" id="IPR029026">
    <property type="entry name" value="tRNA_m1G_MTases_N"/>
</dbReference>
<dbReference type="CDD" id="cd18103">
    <property type="entry name" value="SpoU-like_RlmB"/>
    <property type="match status" value="1"/>
</dbReference>
<dbReference type="InterPro" id="IPR004441">
    <property type="entry name" value="rRNA_MeTrfase_TrmH"/>
</dbReference>
<dbReference type="InterPro" id="IPR001537">
    <property type="entry name" value="SpoU_MeTrfase"/>
</dbReference>
<keyword evidence="1 4" id="KW-0489">Methyltransferase</keyword>
<reference evidence="5" key="1">
    <citation type="submission" date="2016-10" db="EMBL/GenBank/DDBJ databases">
        <authorList>
            <person name="Varghese N."/>
            <person name="Submissions S."/>
        </authorList>
    </citation>
    <scope>NUCLEOTIDE SEQUENCE [LARGE SCALE GENOMIC DNA]</scope>
    <source>
        <strain evidence="5">ATCC 35263</strain>
    </source>
</reference>
<dbReference type="Proteomes" id="UP000222056">
    <property type="component" value="Unassembled WGS sequence"/>
</dbReference>
<evidence type="ECO:0000256" key="1">
    <source>
        <dbReference type="ARBA" id="ARBA00022603"/>
    </source>
</evidence>
<dbReference type="AlphaFoldDB" id="A0A1H6FNG1"/>
<dbReference type="GO" id="GO:0005829">
    <property type="term" value="C:cytosol"/>
    <property type="evidence" value="ECO:0007669"/>
    <property type="project" value="TreeGrafter"/>
</dbReference>
<keyword evidence="2 4" id="KW-0808">Transferase</keyword>
<accession>A0A1H6FNG1</accession>
<dbReference type="GO" id="GO:0006396">
    <property type="term" value="P:RNA processing"/>
    <property type="evidence" value="ECO:0007669"/>
    <property type="project" value="InterPro"/>
</dbReference>
<dbReference type="InterPro" id="IPR029028">
    <property type="entry name" value="Alpha/beta_knot_MTases"/>
</dbReference>
<evidence type="ECO:0000256" key="2">
    <source>
        <dbReference type="ARBA" id="ARBA00022679"/>
    </source>
</evidence>
<gene>
    <name evidence="4" type="ORF">SAMN02745716_1090</name>
</gene>
<name>A0A1H6FNG1_THEAL</name>
<evidence type="ECO:0000259" key="3">
    <source>
        <dbReference type="Pfam" id="PF00588"/>
    </source>
</evidence>
<dbReference type="Pfam" id="PF00588">
    <property type="entry name" value="SpoU_methylase"/>
    <property type="match status" value="1"/>
</dbReference>
<dbReference type="GO" id="GO:0008173">
    <property type="term" value="F:RNA methyltransferase activity"/>
    <property type="evidence" value="ECO:0007669"/>
    <property type="project" value="InterPro"/>
</dbReference>
<keyword evidence="5" id="KW-1185">Reference proteome</keyword>
<dbReference type="PANTHER" id="PTHR46429:SF1">
    <property type="entry name" value="23S RRNA (GUANOSINE-2'-O-)-METHYLTRANSFERASE RLMB"/>
    <property type="match status" value="1"/>
</dbReference>
<dbReference type="EMBL" id="FNWJ01000001">
    <property type="protein sequence ID" value="SEH12441.1"/>
    <property type="molecule type" value="Genomic_DNA"/>
</dbReference>
<feature type="domain" description="tRNA/rRNA methyltransferase SpoU type" evidence="3">
    <location>
        <begin position="75"/>
        <end position="214"/>
    </location>
</feature>
<dbReference type="PANTHER" id="PTHR46429">
    <property type="entry name" value="23S RRNA (GUANOSINE-2'-O-)-METHYLTRANSFERASE RLMB"/>
    <property type="match status" value="1"/>
</dbReference>
<dbReference type="GO" id="GO:0032259">
    <property type="term" value="P:methylation"/>
    <property type="evidence" value="ECO:0007669"/>
    <property type="project" value="UniProtKB-KW"/>
</dbReference>
<dbReference type="SUPFAM" id="SSF75217">
    <property type="entry name" value="alpha/beta knot"/>
    <property type="match status" value="1"/>
</dbReference>
<organism evidence="4 5">
    <name type="scientific">Thermoleophilum album</name>
    <dbReference type="NCBI Taxonomy" id="29539"/>
    <lineage>
        <taxon>Bacteria</taxon>
        <taxon>Bacillati</taxon>
        <taxon>Actinomycetota</taxon>
        <taxon>Thermoleophilia</taxon>
        <taxon>Thermoleophilales</taxon>
        <taxon>Thermoleophilaceae</taxon>
        <taxon>Thermoleophilum</taxon>
    </lineage>
</organism>
<dbReference type="Gene3D" id="3.40.1280.10">
    <property type="match status" value="1"/>
</dbReference>
<evidence type="ECO:0000313" key="5">
    <source>
        <dbReference type="Proteomes" id="UP000222056"/>
    </source>
</evidence>
<evidence type="ECO:0000313" key="4">
    <source>
        <dbReference type="EMBL" id="SEH12441.1"/>
    </source>
</evidence>
<dbReference type="GO" id="GO:0003723">
    <property type="term" value="F:RNA binding"/>
    <property type="evidence" value="ECO:0007669"/>
    <property type="project" value="InterPro"/>
</dbReference>
<dbReference type="STRING" id="29539.SAMN02745716_1090"/>
<sequence length="231" mass="25285">MRELLRAGRRRPLEVLATPRRAEEEWLDLVRDRLRVVERSLLDELTEIEHQGIVAFAEPYPYVDSEELLAAEDALVIALDQVQDPRNLGAVCRVADAVGASGVVICKRRAAAVTSVVCRASAGAVEHVRVARVGSLPQWLEWARAAGAWSYLADATGEPWHRFDYRGRAVLVFGSEGAGSRKTVRRAVDATVALEQAGAVSSLNVATACAALAYGVRWQRCGLIGQRRERS</sequence>
<proteinExistence type="predicted"/>